<dbReference type="InterPro" id="IPR002575">
    <property type="entry name" value="Aminoglycoside_PTrfase"/>
</dbReference>
<evidence type="ECO:0000259" key="1">
    <source>
        <dbReference type="Pfam" id="PF01636"/>
    </source>
</evidence>
<organism evidence="2 3">
    <name type="scientific">Coleophoma crateriformis</name>
    <dbReference type="NCBI Taxonomy" id="565419"/>
    <lineage>
        <taxon>Eukaryota</taxon>
        <taxon>Fungi</taxon>
        <taxon>Dikarya</taxon>
        <taxon>Ascomycota</taxon>
        <taxon>Pezizomycotina</taxon>
        <taxon>Leotiomycetes</taxon>
        <taxon>Helotiales</taxon>
        <taxon>Dermateaceae</taxon>
        <taxon>Coleophoma</taxon>
    </lineage>
</organism>
<dbReference type="PANTHER" id="PTHR23020:SF41">
    <property type="entry name" value="AMINOGLYCOSIDE PHOSPHOTRANSFERASE DOMAIN-CONTAINING PROTEIN"/>
    <property type="match status" value="1"/>
</dbReference>
<dbReference type="OrthoDB" id="411145at2759"/>
<dbReference type="Proteomes" id="UP000256328">
    <property type="component" value="Unassembled WGS sequence"/>
</dbReference>
<name>A0A3D8QZD2_9HELO</name>
<feature type="domain" description="Aminoglycoside phosphotransferase" evidence="1">
    <location>
        <begin position="85"/>
        <end position="302"/>
    </location>
</feature>
<dbReference type="EMBL" id="PDLN01000014">
    <property type="protein sequence ID" value="RDW67048.1"/>
    <property type="molecule type" value="Genomic_DNA"/>
</dbReference>
<accession>A0A3D8QZD2</accession>
<protein>
    <recommendedName>
        <fullName evidence="1">Aminoglycoside phosphotransferase domain-containing protein</fullName>
    </recommendedName>
</protein>
<comment type="caution">
    <text evidence="2">The sequence shown here is derived from an EMBL/GenBank/DDBJ whole genome shotgun (WGS) entry which is preliminary data.</text>
</comment>
<proteinExistence type="predicted"/>
<dbReference type="PANTHER" id="PTHR23020">
    <property type="entry name" value="UNCHARACTERIZED NUCLEAR HORMONE RECEPTOR-RELATED"/>
    <property type="match status" value="1"/>
</dbReference>
<dbReference type="Gene3D" id="3.90.1200.10">
    <property type="match status" value="1"/>
</dbReference>
<dbReference type="Pfam" id="PF01636">
    <property type="entry name" value="APH"/>
    <property type="match status" value="1"/>
</dbReference>
<dbReference type="InterPro" id="IPR052961">
    <property type="entry name" value="Oxido-Kinase-like_Enzymes"/>
</dbReference>
<gene>
    <name evidence="2" type="ORF">BP5796_09797</name>
</gene>
<sequence length="402" mass="45262">MHSQEEVERVASKLLSTKDLKLVACRTLQSLWAGYGHICEIKAVPSAAGHASQQPSSFILKYISPPATNRKGTPKEGHLRKILSYQIEQYFYTHLAPQMPPSIGVASCLASIDDRSGSNATAMIMTDLSQEYPVAGEKRGELNETQVYAAVDWLATFHGFWWGKTQSFERSKLCRPPLEQFQQTKSTTADEGVWLNGGYTYLATRRDEYRDLSASDSEWCAPLCSRLTDFEGQPTVAELVASFLAPLADGGKEGPISKYETLIHGDVKSENLFTTARGDAVAFFDFQYVGLGLGVCDLAKLFTCSLPQELLSVDSFGSEDEIEMGEGEQILLRRYLDKLEQVSGREYEWDVFVRHWEIGLVDWLRFQASWGFWGNTEWLEGRVRSVINDPEWKAYLERETKA</sequence>
<dbReference type="AlphaFoldDB" id="A0A3D8QZD2"/>
<evidence type="ECO:0000313" key="2">
    <source>
        <dbReference type="EMBL" id="RDW67048.1"/>
    </source>
</evidence>
<evidence type="ECO:0000313" key="3">
    <source>
        <dbReference type="Proteomes" id="UP000256328"/>
    </source>
</evidence>
<dbReference type="InterPro" id="IPR011009">
    <property type="entry name" value="Kinase-like_dom_sf"/>
</dbReference>
<reference evidence="2 3" key="1">
    <citation type="journal article" date="2018" name="IMA Fungus">
        <title>IMA Genome-F 9: Draft genome sequence of Annulohypoxylon stygium, Aspergillus mulundensis, Berkeleyomyces basicola (syn. Thielaviopsis basicola), Ceratocystis smalleyi, two Cercospora beticola strains, Coleophoma cylindrospora, Fusarium fracticaudum, Phialophora cf. hyalina, and Morchella septimelata.</title>
        <authorList>
            <person name="Wingfield B.D."/>
            <person name="Bills G.F."/>
            <person name="Dong Y."/>
            <person name="Huang W."/>
            <person name="Nel W.J."/>
            <person name="Swalarsk-Parry B.S."/>
            <person name="Vaghefi N."/>
            <person name="Wilken P.M."/>
            <person name="An Z."/>
            <person name="de Beer Z.W."/>
            <person name="De Vos L."/>
            <person name="Chen L."/>
            <person name="Duong T.A."/>
            <person name="Gao Y."/>
            <person name="Hammerbacher A."/>
            <person name="Kikkert J.R."/>
            <person name="Li Y."/>
            <person name="Li H."/>
            <person name="Li K."/>
            <person name="Li Q."/>
            <person name="Liu X."/>
            <person name="Ma X."/>
            <person name="Naidoo K."/>
            <person name="Pethybridge S.J."/>
            <person name="Sun J."/>
            <person name="Steenkamp E.T."/>
            <person name="van der Nest M.A."/>
            <person name="van Wyk S."/>
            <person name="Wingfield M.J."/>
            <person name="Xiong C."/>
            <person name="Yue Q."/>
            <person name="Zhang X."/>
        </authorList>
    </citation>
    <scope>NUCLEOTIDE SEQUENCE [LARGE SCALE GENOMIC DNA]</scope>
    <source>
        <strain evidence="2 3">BP5796</strain>
    </source>
</reference>
<keyword evidence="3" id="KW-1185">Reference proteome</keyword>
<dbReference type="SUPFAM" id="SSF56112">
    <property type="entry name" value="Protein kinase-like (PK-like)"/>
    <property type="match status" value="1"/>
</dbReference>